<dbReference type="EMBL" id="JAFNEN010001288">
    <property type="protein sequence ID" value="KAG8174213.1"/>
    <property type="molecule type" value="Genomic_DNA"/>
</dbReference>
<sequence length="307" mass="35673">MNDLIKARLASELSSLNDCEKFTSLIIDEMAIQPKCLYDKGSDAIFGFTFQDTERKILANRLLCFVIHGLSTNFTIPCSYFFTKNLSGKKLYHLTTKVIEDVENCGFFVIRVVTDNHKTNVLLFKKLSKGEMKPIVKHPNDESRFLFLSFDPNHLIKNIRSQFLEKEMSGSDGYITGSYVKKLYEIQRDQVIKPVRFLTRKHVFPNNLEKMNVLRAVQIFSVQVIAALQFFRECPSAHSQGHFFSESGDTIKYMMNIKKWFDIHDVGNRTLGVHSKNPNKEHFLSFTDERLGWLETEFPSYLEEIKR</sequence>
<comment type="caution">
    <text evidence="3">The sequence shown here is derived from an EMBL/GenBank/DDBJ whole genome shotgun (WGS) entry which is preliminary data.</text>
</comment>
<evidence type="ECO:0000313" key="3">
    <source>
        <dbReference type="EMBL" id="KAG8174213.1"/>
    </source>
</evidence>
<name>A0AAV6TRQ7_9ARAC</name>
<evidence type="ECO:0000313" key="4">
    <source>
        <dbReference type="Proteomes" id="UP000827092"/>
    </source>
</evidence>
<keyword evidence="4" id="KW-1185">Reference proteome</keyword>
<proteinExistence type="predicted"/>
<dbReference type="AlphaFoldDB" id="A0AAV6TRQ7"/>
<feature type="domain" description="Transposable element P transposase-like GTP-binding insertion" evidence="2">
    <location>
        <begin position="154"/>
        <end position="268"/>
    </location>
</feature>
<dbReference type="Pfam" id="PF21788">
    <property type="entry name" value="TNP-like_GBD"/>
    <property type="match status" value="1"/>
</dbReference>
<evidence type="ECO:0000259" key="1">
    <source>
        <dbReference type="Pfam" id="PF21787"/>
    </source>
</evidence>
<organism evidence="3 4">
    <name type="scientific">Oedothorax gibbosus</name>
    <dbReference type="NCBI Taxonomy" id="931172"/>
    <lineage>
        <taxon>Eukaryota</taxon>
        <taxon>Metazoa</taxon>
        <taxon>Ecdysozoa</taxon>
        <taxon>Arthropoda</taxon>
        <taxon>Chelicerata</taxon>
        <taxon>Arachnida</taxon>
        <taxon>Araneae</taxon>
        <taxon>Araneomorphae</taxon>
        <taxon>Entelegynae</taxon>
        <taxon>Araneoidea</taxon>
        <taxon>Linyphiidae</taxon>
        <taxon>Erigoninae</taxon>
        <taxon>Oedothorax</taxon>
    </lineage>
</organism>
<reference evidence="3 4" key="1">
    <citation type="journal article" date="2022" name="Nat. Ecol. Evol.">
        <title>A masculinizing supergene underlies an exaggerated male reproductive morph in a spider.</title>
        <authorList>
            <person name="Hendrickx F."/>
            <person name="De Corte Z."/>
            <person name="Sonet G."/>
            <person name="Van Belleghem S.M."/>
            <person name="Kostlbacher S."/>
            <person name="Vangestel C."/>
        </authorList>
    </citation>
    <scope>NUCLEOTIDE SEQUENCE [LARGE SCALE GENOMIC DNA]</scope>
    <source>
        <strain evidence="3">W744_W776</strain>
    </source>
</reference>
<dbReference type="InterPro" id="IPR048366">
    <property type="entry name" value="TNP-like_GBD"/>
</dbReference>
<feature type="domain" description="Transposable element P transposase-like RNase H" evidence="1">
    <location>
        <begin position="8"/>
        <end position="127"/>
    </location>
</feature>
<evidence type="ECO:0008006" key="5">
    <source>
        <dbReference type="Google" id="ProtNLM"/>
    </source>
</evidence>
<dbReference type="Proteomes" id="UP000827092">
    <property type="component" value="Unassembled WGS sequence"/>
</dbReference>
<dbReference type="Pfam" id="PF21787">
    <property type="entry name" value="TNP-like_RNaseH_N"/>
    <property type="match status" value="1"/>
</dbReference>
<protein>
    <recommendedName>
        <fullName evidence="5">Transposase</fullName>
    </recommendedName>
</protein>
<gene>
    <name evidence="3" type="ORF">JTE90_015695</name>
</gene>
<dbReference type="InterPro" id="IPR048365">
    <property type="entry name" value="TNP-like_RNaseH_N"/>
</dbReference>
<accession>A0AAV6TRQ7</accession>
<evidence type="ECO:0000259" key="2">
    <source>
        <dbReference type="Pfam" id="PF21788"/>
    </source>
</evidence>